<evidence type="ECO:0000256" key="1">
    <source>
        <dbReference type="ARBA" id="ARBA00004370"/>
    </source>
</evidence>
<feature type="region of interest" description="Disordered" evidence="3">
    <location>
        <begin position="1"/>
        <end position="31"/>
    </location>
</feature>
<evidence type="ECO:0008006" key="7">
    <source>
        <dbReference type="Google" id="ProtNLM"/>
    </source>
</evidence>
<evidence type="ECO:0000313" key="6">
    <source>
        <dbReference type="Proteomes" id="UP001501598"/>
    </source>
</evidence>
<dbReference type="PANTHER" id="PTHR37042:SF4">
    <property type="entry name" value="OUTER MEMBRANE PROTEIN RV1973"/>
    <property type="match status" value="1"/>
</dbReference>
<keyword evidence="4" id="KW-0812">Transmembrane</keyword>
<evidence type="ECO:0000313" key="5">
    <source>
        <dbReference type="EMBL" id="GAA4546446.1"/>
    </source>
</evidence>
<keyword evidence="2 4" id="KW-0472">Membrane</keyword>
<evidence type="ECO:0000256" key="3">
    <source>
        <dbReference type="SAM" id="MobiDB-lite"/>
    </source>
</evidence>
<organism evidence="5 6">
    <name type="scientific">Pseudonocardia xishanensis</name>
    <dbReference type="NCBI Taxonomy" id="630995"/>
    <lineage>
        <taxon>Bacteria</taxon>
        <taxon>Bacillati</taxon>
        <taxon>Actinomycetota</taxon>
        <taxon>Actinomycetes</taxon>
        <taxon>Pseudonocardiales</taxon>
        <taxon>Pseudonocardiaceae</taxon>
        <taxon>Pseudonocardia</taxon>
    </lineage>
</organism>
<reference evidence="6" key="1">
    <citation type="journal article" date="2019" name="Int. J. Syst. Evol. Microbiol.">
        <title>The Global Catalogue of Microorganisms (GCM) 10K type strain sequencing project: providing services to taxonomists for standard genome sequencing and annotation.</title>
        <authorList>
            <consortium name="The Broad Institute Genomics Platform"/>
            <consortium name="The Broad Institute Genome Sequencing Center for Infectious Disease"/>
            <person name="Wu L."/>
            <person name="Ma J."/>
        </authorList>
    </citation>
    <scope>NUCLEOTIDE SEQUENCE [LARGE SCALE GENOMIC DNA]</scope>
    <source>
        <strain evidence="6">JCM 17906</strain>
    </source>
</reference>
<gene>
    <name evidence="5" type="ORF">GCM10023175_28680</name>
</gene>
<evidence type="ECO:0000256" key="2">
    <source>
        <dbReference type="ARBA" id="ARBA00023136"/>
    </source>
</evidence>
<dbReference type="Proteomes" id="UP001501598">
    <property type="component" value="Unassembled WGS sequence"/>
</dbReference>
<comment type="caution">
    <text evidence="5">The sequence shown here is derived from an EMBL/GenBank/DDBJ whole genome shotgun (WGS) entry which is preliminary data.</text>
</comment>
<keyword evidence="4" id="KW-1133">Transmembrane helix</keyword>
<feature type="transmembrane region" description="Helical" evidence="4">
    <location>
        <begin position="59"/>
        <end position="82"/>
    </location>
</feature>
<feature type="compositionally biased region" description="Acidic residues" evidence="3">
    <location>
        <begin position="8"/>
        <end position="22"/>
    </location>
</feature>
<dbReference type="EMBL" id="BAABGT010000032">
    <property type="protein sequence ID" value="GAA4546446.1"/>
    <property type="molecule type" value="Genomic_DNA"/>
</dbReference>
<sequence length="215" mass="22220">MTARTEDPVADEAAEASPEETTVESSTADDVAEELAPALEVSGTEPAVPAGRTPVGRGWWAGMAVAVLLVLTAIALTVVVAVQNGLVAGRDTDRAAVSDVARQAVQNLVTIDGQNSQGNIDALLGLSTGEFRDQLTKVSGAFRAILQQGAVKSAGTIGSAGVETLDGDRATVLVTANTVVSNTEIPHGAQRNYRMVVELQRQDGQWMASSVEVAP</sequence>
<comment type="subcellular location">
    <subcellularLocation>
        <location evidence="1">Membrane</location>
    </subcellularLocation>
</comment>
<evidence type="ECO:0000256" key="4">
    <source>
        <dbReference type="SAM" id="Phobius"/>
    </source>
</evidence>
<proteinExistence type="predicted"/>
<protein>
    <recommendedName>
        <fullName evidence="7">Mce-associated membrane protein</fullName>
    </recommendedName>
</protein>
<name>A0ABP8RSZ7_9PSEU</name>
<keyword evidence="6" id="KW-1185">Reference proteome</keyword>
<dbReference type="PANTHER" id="PTHR37042">
    <property type="entry name" value="OUTER MEMBRANE PROTEIN RV1973"/>
    <property type="match status" value="1"/>
</dbReference>
<accession>A0ABP8RSZ7</accession>